<dbReference type="EC" id="3.6.-.-" evidence="10"/>
<feature type="binding site" evidence="10">
    <location>
        <begin position="359"/>
        <end position="361"/>
    </location>
    <ligand>
        <name>GTP</name>
        <dbReference type="ChEBI" id="CHEBI:37565"/>
    </ligand>
</feature>
<keyword evidence="2 10" id="KW-0963">Cytoplasm</keyword>
<dbReference type="PROSITE" id="PS51709">
    <property type="entry name" value="G_TRME"/>
    <property type="match status" value="1"/>
</dbReference>
<evidence type="ECO:0000256" key="1">
    <source>
        <dbReference type="ARBA" id="ARBA00011043"/>
    </source>
</evidence>
<dbReference type="NCBIfam" id="TIGR00450">
    <property type="entry name" value="mnmE_trmE_thdF"/>
    <property type="match status" value="1"/>
</dbReference>
<dbReference type="EMBL" id="DVJP01000082">
    <property type="protein sequence ID" value="HIS77650.1"/>
    <property type="molecule type" value="Genomic_DNA"/>
</dbReference>
<feature type="binding site" evidence="10">
    <location>
        <position position="255"/>
    </location>
    <ligand>
        <name>K(+)</name>
        <dbReference type="ChEBI" id="CHEBI:29103"/>
    </ligand>
</feature>
<evidence type="ECO:0000313" key="14">
    <source>
        <dbReference type="Proteomes" id="UP000824002"/>
    </source>
</evidence>
<reference evidence="13" key="1">
    <citation type="submission" date="2020-10" db="EMBL/GenBank/DDBJ databases">
        <authorList>
            <person name="Gilroy R."/>
        </authorList>
    </citation>
    <scope>NUCLEOTIDE SEQUENCE</scope>
    <source>
        <strain evidence="13">CHK199-13235</strain>
    </source>
</reference>
<keyword evidence="5 10" id="KW-0547">Nucleotide-binding</keyword>
<dbReference type="GO" id="GO:0003924">
    <property type="term" value="F:GTPase activity"/>
    <property type="evidence" value="ECO:0007669"/>
    <property type="project" value="UniProtKB-UniRule"/>
</dbReference>
<evidence type="ECO:0000256" key="11">
    <source>
        <dbReference type="RuleBase" id="RU003313"/>
    </source>
</evidence>
<dbReference type="HAMAP" id="MF_00379">
    <property type="entry name" value="GTPase_MnmE"/>
    <property type="match status" value="1"/>
</dbReference>
<dbReference type="CDD" id="cd04164">
    <property type="entry name" value="trmE"/>
    <property type="match status" value="1"/>
</dbReference>
<dbReference type="InterPro" id="IPR027266">
    <property type="entry name" value="TrmE/GcvT-like"/>
</dbReference>
<keyword evidence="7 10" id="KW-0460">Magnesium</keyword>
<evidence type="ECO:0000256" key="6">
    <source>
        <dbReference type="ARBA" id="ARBA00022801"/>
    </source>
</evidence>
<evidence type="ECO:0000256" key="5">
    <source>
        <dbReference type="ARBA" id="ARBA00022741"/>
    </source>
</evidence>
<organism evidence="13 14">
    <name type="scientific">Candidatus Merdivicinus excrementipullorum</name>
    <dbReference type="NCBI Taxonomy" id="2840867"/>
    <lineage>
        <taxon>Bacteria</taxon>
        <taxon>Bacillati</taxon>
        <taxon>Bacillota</taxon>
        <taxon>Clostridia</taxon>
        <taxon>Eubacteriales</taxon>
        <taxon>Oscillospiraceae</taxon>
        <taxon>Oscillospiraceae incertae sedis</taxon>
        <taxon>Candidatus Merdivicinus</taxon>
    </lineage>
</organism>
<evidence type="ECO:0000313" key="13">
    <source>
        <dbReference type="EMBL" id="HIS77650.1"/>
    </source>
</evidence>
<accession>A0A9D1FQS8</accession>
<dbReference type="InterPro" id="IPR006073">
    <property type="entry name" value="GTP-bd"/>
</dbReference>
<feature type="binding site" evidence="10">
    <location>
        <position position="456"/>
    </location>
    <ligand>
        <name>(6S)-5-formyl-5,6,7,8-tetrahydrofolate</name>
        <dbReference type="ChEBI" id="CHEBI:57457"/>
    </ligand>
</feature>
<dbReference type="InterPro" id="IPR031168">
    <property type="entry name" value="G_TrmE"/>
</dbReference>
<comment type="caution">
    <text evidence="10">Lacks conserved residue(s) required for the propagation of feature annotation.</text>
</comment>
<feature type="binding site" evidence="10">
    <location>
        <begin position="275"/>
        <end position="278"/>
    </location>
    <ligand>
        <name>GTP</name>
        <dbReference type="ChEBI" id="CHEBI:37565"/>
    </ligand>
</feature>
<feature type="binding site" evidence="10">
    <location>
        <position position="23"/>
    </location>
    <ligand>
        <name>(6S)-5-formyl-5,6,7,8-tetrahydrofolate</name>
        <dbReference type="ChEBI" id="CHEBI:57457"/>
    </ligand>
</feature>
<dbReference type="SUPFAM" id="SSF52540">
    <property type="entry name" value="P-loop containing nucleoside triphosphate hydrolases"/>
    <property type="match status" value="1"/>
</dbReference>
<comment type="subcellular location">
    <subcellularLocation>
        <location evidence="10">Cytoplasm</location>
    </subcellularLocation>
</comment>
<comment type="subunit">
    <text evidence="10">Homodimer. Heterotetramer of two MnmE and two MnmG subunits.</text>
</comment>
<protein>
    <recommendedName>
        <fullName evidence="10">tRNA modification GTPase MnmE</fullName>
        <ecNumber evidence="10">3.6.-.-</ecNumber>
    </recommendedName>
</protein>
<gene>
    <name evidence="10 13" type="primary">mnmE</name>
    <name evidence="10" type="synonym">trmE</name>
    <name evidence="13" type="ORF">IAB51_12770</name>
</gene>
<feature type="binding site" evidence="10">
    <location>
        <position position="125"/>
    </location>
    <ligand>
        <name>(6S)-5-formyl-5,6,7,8-tetrahydrofolate</name>
        <dbReference type="ChEBI" id="CHEBI:57457"/>
    </ligand>
</feature>
<dbReference type="AlphaFoldDB" id="A0A9D1FQS8"/>
<dbReference type="CDD" id="cd14858">
    <property type="entry name" value="TrmE_N"/>
    <property type="match status" value="1"/>
</dbReference>
<dbReference type="InterPro" id="IPR004520">
    <property type="entry name" value="GTPase_MnmE"/>
</dbReference>
<keyword evidence="9 10" id="KW-0342">GTP-binding</keyword>
<evidence type="ECO:0000259" key="12">
    <source>
        <dbReference type="PROSITE" id="PS51709"/>
    </source>
</evidence>
<dbReference type="Pfam" id="PF12631">
    <property type="entry name" value="MnmE_helical"/>
    <property type="match status" value="1"/>
</dbReference>
<feature type="binding site" evidence="10">
    <location>
        <position position="252"/>
    </location>
    <ligand>
        <name>K(+)</name>
        <dbReference type="ChEBI" id="CHEBI:29103"/>
    </ligand>
</feature>
<dbReference type="InterPro" id="IPR027368">
    <property type="entry name" value="MnmE_dom2"/>
</dbReference>
<dbReference type="Pfam" id="PF10396">
    <property type="entry name" value="TrmE_N"/>
    <property type="match status" value="1"/>
</dbReference>
<feature type="binding site" evidence="10">
    <location>
        <position position="235"/>
    </location>
    <ligand>
        <name>Mg(2+)</name>
        <dbReference type="ChEBI" id="CHEBI:18420"/>
    </ligand>
</feature>
<dbReference type="Gene3D" id="3.30.1360.120">
    <property type="entry name" value="Probable tRNA modification gtpase trme, domain 1"/>
    <property type="match status" value="1"/>
</dbReference>
<comment type="function">
    <text evidence="10">Exhibits a very high intrinsic GTPase hydrolysis rate. Involved in the addition of a carboxymethylaminomethyl (cmnm) group at the wobble position (U34) of certain tRNAs, forming tRNA-cmnm(5)s(2)U34.</text>
</comment>
<evidence type="ECO:0000256" key="2">
    <source>
        <dbReference type="ARBA" id="ARBA00022490"/>
    </source>
</evidence>
<dbReference type="PANTHER" id="PTHR42714:SF2">
    <property type="entry name" value="TRNA MODIFICATION GTPASE GTPBP3, MITOCHONDRIAL"/>
    <property type="match status" value="1"/>
</dbReference>
<dbReference type="GO" id="GO:0005829">
    <property type="term" value="C:cytosol"/>
    <property type="evidence" value="ECO:0007669"/>
    <property type="project" value="TreeGrafter"/>
</dbReference>
<name>A0A9D1FQS8_9FIRM</name>
<comment type="similarity">
    <text evidence="1 10 11">Belongs to the TRAFAC class TrmE-Era-EngA-EngB-Septin-like GTPase superfamily. TrmE GTPase family.</text>
</comment>
<evidence type="ECO:0000256" key="8">
    <source>
        <dbReference type="ARBA" id="ARBA00022958"/>
    </source>
</evidence>
<dbReference type="Gene3D" id="1.20.120.430">
    <property type="entry name" value="tRNA modification GTPase MnmE domain 2"/>
    <property type="match status" value="1"/>
</dbReference>
<evidence type="ECO:0000256" key="3">
    <source>
        <dbReference type="ARBA" id="ARBA00022694"/>
    </source>
</evidence>
<dbReference type="InterPro" id="IPR027417">
    <property type="entry name" value="P-loop_NTPase"/>
</dbReference>
<reference evidence="13" key="2">
    <citation type="journal article" date="2021" name="PeerJ">
        <title>Extensive microbial diversity within the chicken gut microbiome revealed by metagenomics and culture.</title>
        <authorList>
            <person name="Gilroy R."/>
            <person name="Ravi A."/>
            <person name="Getino M."/>
            <person name="Pursley I."/>
            <person name="Horton D.L."/>
            <person name="Alikhan N.F."/>
            <person name="Baker D."/>
            <person name="Gharbi K."/>
            <person name="Hall N."/>
            <person name="Watson M."/>
            <person name="Adriaenssens E.M."/>
            <person name="Foster-Nyarko E."/>
            <person name="Jarju S."/>
            <person name="Secka A."/>
            <person name="Antonio M."/>
            <person name="Oren A."/>
            <person name="Chaudhuri R.R."/>
            <person name="La Ragione R."/>
            <person name="Hildebrand F."/>
            <person name="Pallen M.J."/>
        </authorList>
    </citation>
    <scope>NUCLEOTIDE SEQUENCE</scope>
    <source>
        <strain evidence="13">CHK199-13235</strain>
    </source>
</reference>
<dbReference type="FunFam" id="3.30.1360.120:FF:000003">
    <property type="entry name" value="tRNA modification GTPase MnmE"/>
    <property type="match status" value="1"/>
</dbReference>
<dbReference type="InterPro" id="IPR025867">
    <property type="entry name" value="MnmE_helical"/>
</dbReference>
<comment type="caution">
    <text evidence="13">The sequence shown here is derived from an EMBL/GenBank/DDBJ whole genome shotgun (WGS) entry which is preliminary data.</text>
</comment>
<keyword evidence="6 10" id="KW-0378">Hydrolase</keyword>
<feature type="binding site" evidence="10">
    <location>
        <position position="231"/>
    </location>
    <ligand>
        <name>K(+)</name>
        <dbReference type="ChEBI" id="CHEBI:29103"/>
    </ligand>
</feature>
<evidence type="ECO:0000256" key="4">
    <source>
        <dbReference type="ARBA" id="ARBA00022723"/>
    </source>
</evidence>
<feature type="binding site" evidence="10">
    <location>
        <begin position="231"/>
        <end position="236"/>
    </location>
    <ligand>
        <name>GTP</name>
        <dbReference type="ChEBI" id="CHEBI:37565"/>
    </ligand>
</feature>
<feature type="binding site" evidence="10">
    <location>
        <position position="250"/>
    </location>
    <ligand>
        <name>K(+)</name>
        <dbReference type="ChEBI" id="CHEBI:29103"/>
    </ligand>
</feature>
<evidence type="ECO:0000256" key="7">
    <source>
        <dbReference type="ARBA" id="ARBA00022842"/>
    </source>
</evidence>
<dbReference type="GO" id="GO:0002098">
    <property type="term" value="P:tRNA wobble uridine modification"/>
    <property type="evidence" value="ECO:0007669"/>
    <property type="project" value="TreeGrafter"/>
</dbReference>
<dbReference type="PANTHER" id="PTHR42714">
    <property type="entry name" value="TRNA MODIFICATION GTPASE GTPBP3"/>
    <property type="match status" value="1"/>
</dbReference>
<dbReference type="InterPro" id="IPR005225">
    <property type="entry name" value="Small_GTP-bd"/>
</dbReference>
<keyword evidence="8 10" id="KW-0630">Potassium</keyword>
<dbReference type="Proteomes" id="UP000824002">
    <property type="component" value="Unassembled WGS sequence"/>
</dbReference>
<feature type="binding site" evidence="10">
    <location>
        <position position="256"/>
    </location>
    <ligand>
        <name>Mg(2+)</name>
        <dbReference type="ChEBI" id="CHEBI:18420"/>
    </ligand>
</feature>
<dbReference type="InterPro" id="IPR018948">
    <property type="entry name" value="GTP-bd_TrmE_N"/>
</dbReference>
<feature type="domain" description="TrmE-type G" evidence="12">
    <location>
        <begin position="221"/>
        <end position="378"/>
    </location>
</feature>
<evidence type="ECO:0000256" key="9">
    <source>
        <dbReference type="ARBA" id="ARBA00023134"/>
    </source>
</evidence>
<feature type="binding site" evidence="10">
    <location>
        <begin position="250"/>
        <end position="256"/>
    </location>
    <ligand>
        <name>GTP</name>
        <dbReference type="ChEBI" id="CHEBI:37565"/>
    </ligand>
</feature>
<comment type="cofactor">
    <cofactor evidence="10">
        <name>K(+)</name>
        <dbReference type="ChEBI" id="CHEBI:29103"/>
    </cofactor>
    <text evidence="10">Binds 1 potassium ion per subunit.</text>
</comment>
<dbReference type="GO" id="GO:0030488">
    <property type="term" value="P:tRNA methylation"/>
    <property type="evidence" value="ECO:0007669"/>
    <property type="project" value="TreeGrafter"/>
</dbReference>
<dbReference type="Gene3D" id="3.40.50.300">
    <property type="entry name" value="P-loop containing nucleotide triphosphate hydrolases"/>
    <property type="match status" value="1"/>
</dbReference>
<dbReference type="GO" id="GO:0005525">
    <property type="term" value="F:GTP binding"/>
    <property type="evidence" value="ECO:0007669"/>
    <property type="project" value="UniProtKB-UniRule"/>
</dbReference>
<proteinExistence type="inferred from homology"/>
<dbReference type="GO" id="GO:0042802">
    <property type="term" value="F:identical protein binding"/>
    <property type="evidence" value="ECO:0007669"/>
    <property type="project" value="UniProtKB-ARBA"/>
</dbReference>
<dbReference type="FunFam" id="3.40.50.300:FF:001376">
    <property type="entry name" value="tRNA modification GTPase MnmE"/>
    <property type="match status" value="1"/>
</dbReference>
<sequence length="456" mass="48834">MADSKTIAAISTPNAVGGISVLRISGPEAIAAADRVFRPVSGKPLASHKGYTAAYGTIFDGEDTLDDVVATVFLGPKSYTGEDVVEISCHGGLYVTRRILMAIIKQGVSLAGPGEFTKRAFLNGKMSLTQAEGVADLIMASGQQGLRSARGAMQGELYRKIRSCTDRLLTVSGHIAAYMDYPEEEIDPVESNEIRDALADVKAQLDGLLANFDQGKMIREGVETVILGKPNVGKSTLMNLLAGTKKSIVTDIPGTTRDVVEETVTLDGLVLRLADTAGIRETEDFVEKAGVELALQRLDTAQLVLAVFDSSSPLSQEDKDLIKRLEGLPCVAVCNKSDLEQQLDMEFLRAHFPHIVEISARENQGLSELTREVMDVLSLTGTDVSGPMLANLRQFECAQRASNLLGEAQATLVGGYTLDAVDVSLESVISALLELTGERVTDAVVDQVFSHFCVGK</sequence>
<dbReference type="NCBIfam" id="TIGR00231">
    <property type="entry name" value="small_GTP"/>
    <property type="match status" value="1"/>
</dbReference>
<keyword evidence="4 10" id="KW-0479">Metal-binding</keyword>
<feature type="binding site" evidence="10">
    <location>
        <position position="86"/>
    </location>
    <ligand>
        <name>(6S)-5-formyl-5,6,7,8-tetrahydrofolate</name>
        <dbReference type="ChEBI" id="CHEBI:57457"/>
    </ligand>
</feature>
<dbReference type="Pfam" id="PF01926">
    <property type="entry name" value="MMR_HSR1"/>
    <property type="match status" value="1"/>
</dbReference>
<keyword evidence="3 10" id="KW-0819">tRNA processing</keyword>
<evidence type="ECO:0000256" key="10">
    <source>
        <dbReference type="HAMAP-Rule" id="MF_00379"/>
    </source>
</evidence>
<dbReference type="GO" id="GO:0046872">
    <property type="term" value="F:metal ion binding"/>
    <property type="evidence" value="ECO:0007669"/>
    <property type="project" value="UniProtKB-KW"/>
</dbReference>